<organism evidence="2 3">
    <name type="scientific">Rubellimicrobium thermophilum DSM 16684</name>
    <dbReference type="NCBI Taxonomy" id="1123069"/>
    <lineage>
        <taxon>Bacteria</taxon>
        <taxon>Pseudomonadati</taxon>
        <taxon>Pseudomonadota</taxon>
        <taxon>Alphaproteobacteria</taxon>
        <taxon>Rhodobacterales</taxon>
        <taxon>Roseobacteraceae</taxon>
        <taxon>Rubellimicrobium</taxon>
    </lineage>
</organism>
<evidence type="ECO:0000259" key="1">
    <source>
        <dbReference type="PROSITE" id="PS50987"/>
    </source>
</evidence>
<dbReference type="Gene3D" id="1.10.10.10">
    <property type="entry name" value="Winged helix-like DNA-binding domain superfamily/Winged helix DNA-binding domain"/>
    <property type="match status" value="1"/>
</dbReference>
<dbReference type="InterPro" id="IPR011991">
    <property type="entry name" value="ArsR-like_HTH"/>
</dbReference>
<dbReference type="STRING" id="1123069.ruthe_00853"/>
<dbReference type="AlphaFoldDB" id="S9R5K4"/>
<evidence type="ECO:0000313" key="2">
    <source>
        <dbReference type="EMBL" id="EPX87182.1"/>
    </source>
</evidence>
<dbReference type="Proteomes" id="UP000015346">
    <property type="component" value="Unassembled WGS sequence"/>
</dbReference>
<accession>S9R5K4</accession>
<dbReference type="PATRIC" id="fig|1123069.3.peg.823"/>
<dbReference type="HOGENOM" id="CLU_097806_0_2_5"/>
<evidence type="ECO:0000313" key="3">
    <source>
        <dbReference type="Proteomes" id="UP000015346"/>
    </source>
</evidence>
<dbReference type="EMBL" id="AOLV01000009">
    <property type="protein sequence ID" value="EPX87182.1"/>
    <property type="molecule type" value="Genomic_DNA"/>
</dbReference>
<gene>
    <name evidence="2" type="ORF">ruthe_00853</name>
</gene>
<dbReference type="SUPFAM" id="SSF46785">
    <property type="entry name" value="Winged helix' DNA-binding domain"/>
    <property type="match status" value="1"/>
</dbReference>
<dbReference type="NCBIfam" id="NF033788">
    <property type="entry name" value="HTH_metalloreg"/>
    <property type="match status" value="1"/>
</dbReference>
<feature type="domain" description="HTH arsR-type" evidence="1">
    <location>
        <begin position="4"/>
        <end position="103"/>
    </location>
</feature>
<dbReference type="PROSITE" id="PS50987">
    <property type="entry name" value="HTH_ARSR_2"/>
    <property type="match status" value="1"/>
</dbReference>
<reference evidence="2 3" key="1">
    <citation type="journal article" date="2013" name="Stand. Genomic Sci.">
        <title>Genome sequence of the reddish-pigmented Rubellimicrobium thermophilum type strain (DSM 16684(T)), a member of the Roseobacter clade.</title>
        <authorList>
            <person name="Fiebig A."/>
            <person name="Riedel T."/>
            <person name="Gronow S."/>
            <person name="Petersen J."/>
            <person name="Klenk H.P."/>
            <person name="Goker M."/>
        </authorList>
    </citation>
    <scope>NUCLEOTIDE SEQUENCE [LARGE SCALE GENOMIC DNA]</scope>
    <source>
        <strain evidence="2 3">DSM 16684</strain>
    </source>
</reference>
<sequence>MSLSNMTNNQELDALFASLADPTRRAILARLAEGPATVTDLAKPFAMALPSFLQHLRRLEEGGLIETTKQGRVRICTLRAGALAPARAWMEAQRLLWEERHDRLEAYLSTLMQGSDDAR</sequence>
<dbReference type="InterPro" id="IPR036390">
    <property type="entry name" value="WH_DNA-bd_sf"/>
</dbReference>
<comment type="caution">
    <text evidence="2">The sequence shown here is derived from an EMBL/GenBank/DDBJ whole genome shotgun (WGS) entry which is preliminary data.</text>
</comment>
<proteinExistence type="predicted"/>
<dbReference type="InterPro" id="IPR001845">
    <property type="entry name" value="HTH_ArsR_DNA-bd_dom"/>
</dbReference>
<name>S9R5K4_9RHOB</name>
<keyword evidence="3" id="KW-1185">Reference proteome</keyword>
<protein>
    <submittedName>
        <fullName evidence="2">Transcriptional regulator, ArsR family</fullName>
    </submittedName>
</protein>
<dbReference type="PANTHER" id="PTHR38600:SF2">
    <property type="entry name" value="SLL0088 PROTEIN"/>
    <property type="match status" value="1"/>
</dbReference>
<dbReference type="Pfam" id="PF12840">
    <property type="entry name" value="HTH_20"/>
    <property type="match status" value="1"/>
</dbReference>
<dbReference type="InterPro" id="IPR036388">
    <property type="entry name" value="WH-like_DNA-bd_sf"/>
</dbReference>
<dbReference type="GO" id="GO:0003700">
    <property type="term" value="F:DNA-binding transcription factor activity"/>
    <property type="evidence" value="ECO:0007669"/>
    <property type="project" value="InterPro"/>
</dbReference>
<dbReference type="SMART" id="SM00418">
    <property type="entry name" value="HTH_ARSR"/>
    <property type="match status" value="1"/>
</dbReference>
<dbReference type="PANTHER" id="PTHR38600">
    <property type="entry name" value="TRANSCRIPTIONAL REGULATORY PROTEIN"/>
    <property type="match status" value="1"/>
</dbReference>
<dbReference type="CDD" id="cd00090">
    <property type="entry name" value="HTH_ARSR"/>
    <property type="match status" value="1"/>
</dbReference>
<dbReference type="PRINTS" id="PR00778">
    <property type="entry name" value="HTHARSR"/>
</dbReference>